<reference evidence="2 3" key="1">
    <citation type="submission" date="2018-04" db="EMBL/GenBank/DDBJ databases">
        <authorList>
            <person name="Vogel A."/>
        </authorList>
    </citation>
    <scope>NUCLEOTIDE SEQUENCE [LARGE SCALE GENOMIC DNA]</scope>
</reference>
<evidence type="ECO:0000313" key="3">
    <source>
        <dbReference type="Proteomes" id="UP000595140"/>
    </source>
</evidence>
<proteinExistence type="predicted"/>
<protein>
    <submittedName>
        <fullName evidence="2">Uncharacterized protein</fullName>
    </submittedName>
</protein>
<dbReference type="EMBL" id="OOIL02000126">
    <property type="protein sequence ID" value="VFQ60945.1"/>
    <property type="molecule type" value="Genomic_DNA"/>
</dbReference>
<accession>A0A484K8T1</accession>
<name>A0A484K8T1_9ASTE</name>
<feature type="compositionally biased region" description="Basic and acidic residues" evidence="1">
    <location>
        <begin position="73"/>
        <end position="93"/>
    </location>
</feature>
<feature type="region of interest" description="Disordered" evidence="1">
    <location>
        <begin position="72"/>
        <end position="101"/>
    </location>
</feature>
<gene>
    <name evidence="2" type="ORF">CCAM_LOCUS2721</name>
</gene>
<organism evidence="2 3">
    <name type="scientific">Cuscuta campestris</name>
    <dbReference type="NCBI Taxonomy" id="132261"/>
    <lineage>
        <taxon>Eukaryota</taxon>
        <taxon>Viridiplantae</taxon>
        <taxon>Streptophyta</taxon>
        <taxon>Embryophyta</taxon>
        <taxon>Tracheophyta</taxon>
        <taxon>Spermatophyta</taxon>
        <taxon>Magnoliopsida</taxon>
        <taxon>eudicotyledons</taxon>
        <taxon>Gunneridae</taxon>
        <taxon>Pentapetalae</taxon>
        <taxon>asterids</taxon>
        <taxon>lamiids</taxon>
        <taxon>Solanales</taxon>
        <taxon>Convolvulaceae</taxon>
        <taxon>Cuscuteae</taxon>
        <taxon>Cuscuta</taxon>
        <taxon>Cuscuta subgen. Grammica</taxon>
        <taxon>Cuscuta sect. Cleistogrammica</taxon>
    </lineage>
</organism>
<evidence type="ECO:0000313" key="2">
    <source>
        <dbReference type="EMBL" id="VFQ60945.1"/>
    </source>
</evidence>
<sequence length="112" mass="12460">MTGTLHKKVYRSNYVIILFIPDFDKFVPWRLPGVVSGVGVESVGRGGSARAWRVATRVSRGQLEMLENPSKALLDKGNDPLHKATRQLEDETSHLAPHQQHAPTWAHVVLSP</sequence>
<evidence type="ECO:0000256" key="1">
    <source>
        <dbReference type="SAM" id="MobiDB-lite"/>
    </source>
</evidence>
<dbReference type="AlphaFoldDB" id="A0A484K8T1"/>
<keyword evidence="3" id="KW-1185">Reference proteome</keyword>
<dbReference type="Proteomes" id="UP000595140">
    <property type="component" value="Unassembled WGS sequence"/>
</dbReference>